<sequence length="66" mass="7275">MQTGTIARLTDKGFGFIKREGQEKDLFFHSNELVGVSFDELREGDTVTFEVADSPKGPNAVKVSRA</sequence>
<evidence type="ECO:0000313" key="5">
    <source>
        <dbReference type="Proteomes" id="UP000034273"/>
    </source>
</evidence>
<reference evidence="4 5" key="1">
    <citation type="journal article" date="2015" name="Nature">
        <title>rRNA introns, odd ribosomes, and small enigmatic genomes across a large radiation of phyla.</title>
        <authorList>
            <person name="Brown C.T."/>
            <person name="Hug L.A."/>
            <person name="Thomas B.C."/>
            <person name="Sharon I."/>
            <person name="Castelle C.J."/>
            <person name="Singh A."/>
            <person name="Wilkins M.J."/>
            <person name="Williams K.H."/>
            <person name="Banfield J.F."/>
        </authorList>
    </citation>
    <scope>NUCLEOTIDE SEQUENCE [LARGE SCALE GENOMIC DNA]</scope>
</reference>
<dbReference type="GO" id="GO:0003676">
    <property type="term" value="F:nucleic acid binding"/>
    <property type="evidence" value="ECO:0007669"/>
    <property type="project" value="InterPro"/>
</dbReference>
<dbReference type="STRING" id="1618671.UY67_C0018G0002"/>
<evidence type="ECO:0000313" key="4">
    <source>
        <dbReference type="EMBL" id="KKW23690.1"/>
    </source>
</evidence>
<dbReference type="GO" id="GO:0005737">
    <property type="term" value="C:cytoplasm"/>
    <property type="evidence" value="ECO:0007669"/>
    <property type="project" value="UniProtKB-SubCell"/>
</dbReference>
<organism evidence="4 5">
    <name type="scientific">Candidatus Kaiserbacteria bacterium GW2011_GWA2_52_12</name>
    <dbReference type="NCBI Taxonomy" id="1618671"/>
    <lineage>
        <taxon>Bacteria</taxon>
        <taxon>Candidatus Kaiseribacteriota</taxon>
    </lineage>
</organism>
<dbReference type="InterPro" id="IPR011129">
    <property type="entry name" value="CSD"/>
</dbReference>
<comment type="subcellular location">
    <subcellularLocation>
        <location evidence="1">Cytoplasm</location>
    </subcellularLocation>
</comment>
<dbReference type="PROSITE" id="PS51857">
    <property type="entry name" value="CSD_2"/>
    <property type="match status" value="1"/>
</dbReference>
<dbReference type="CDD" id="cd04458">
    <property type="entry name" value="CSP_CDS"/>
    <property type="match status" value="1"/>
</dbReference>
<name>A0A0G1WYR4_9BACT</name>
<dbReference type="InterPro" id="IPR012340">
    <property type="entry name" value="NA-bd_OB-fold"/>
</dbReference>
<accession>A0A0G1WYR4</accession>
<comment type="caution">
    <text evidence="4">The sequence shown here is derived from an EMBL/GenBank/DDBJ whole genome shotgun (WGS) entry which is preliminary data.</text>
</comment>
<dbReference type="Pfam" id="PF00313">
    <property type="entry name" value="CSD"/>
    <property type="match status" value="1"/>
</dbReference>
<keyword evidence="2" id="KW-0963">Cytoplasm</keyword>
<dbReference type="SUPFAM" id="SSF50249">
    <property type="entry name" value="Nucleic acid-binding proteins"/>
    <property type="match status" value="1"/>
</dbReference>
<dbReference type="InterPro" id="IPR002059">
    <property type="entry name" value="CSP_DNA-bd"/>
</dbReference>
<feature type="domain" description="CSD" evidence="3">
    <location>
        <begin position="1"/>
        <end position="65"/>
    </location>
</feature>
<evidence type="ECO:0000256" key="1">
    <source>
        <dbReference type="ARBA" id="ARBA00004496"/>
    </source>
</evidence>
<dbReference type="Gene3D" id="2.40.50.140">
    <property type="entry name" value="Nucleic acid-binding proteins"/>
    <property type="match status" value="1"/>
</dbReference>
<dbReference type="PIRSF" id="PIRSF002599">
    <property type="entry name" value="Cold_shock_A"/>
    <property type="match status" value="1"/>
</dbReference>
<dbReference type="EMBL" id="LCQW01000018">
    <property type="protein sequence ID" value="KKW23690.1"/>
    <property type="molecule type" value="Genomic_DNA"/>
</dbReference>
<evidence type="ECO:0000256" key="2">
    <source>
        <dbReference type="ARBA" id="ARBA00022490"/>
    </source>
</evidence>
<evidence type="ECO:0000259" key="3">
    <source>
        <dbReference type="PROSITE" id="PS51857"/>
    </source>
</evidence>
<dbReference type="AlphaFoldDB" id="A0A0G1WYR4"/>
<proteinExistence type="predicted"/>
<dbReference type="SMART" id="SM00357">
    <property type="entry name" value="CSP"/>
    <property type="match status" value="1"/>
</dbReference>
<gene>
    <name evidence="4" type="ORF">UY67_C0018G0002</name>
</gene>
<dbReference type="InterPro" id="IPR012156">
    <property type="entry name" value="Cold_shock_CspA"/>
</dbReference>
<dbReference type="Proteomes" id="UP000034273">
    <property type="component" value="Unassembled WGS sequence"/>
</dbReference>
<protein>
    <submittedName>
        <fullName evidence="4">Cold shock-like protein</fullName>
    </submittedName>
</protein>